<reference evidence="2" key="1">
    <citation type="submission" date="2016-06" db="EMBL/GenBank/DDBJ databases">
        <title>De novo assembly and RNA-Seq shows season-dependent expression and editing in black bear kidneys.</title>
        <authorList>
            <person name="Korstanje R."/>
            <person name="Srivastava A."/>
            <person name="Sarsani V.K."/>
            <person name="Sheehan S.M."/>
            <person name="Seger R.L."/>
            <person name="Barter M.E."/>
            <person name="Lindqvist C."/>
            <person name="Brody L.C."/>
            <person name="Mullikin J.C."/>
        </authorList>
    </citation>
    <scope>NUCLEOTIDE SEQUENCE [LARGE SCALE GENOMIC DNA]</scope>
</reference>
<proteinExistence type="predicted"/>
<keyword evidence="2" id="KW-1185">Reference proteome</keyword>
<dbReference type="Proteomes" id="UP000291022">
    <property type="component" value="Unassembled WGS sequence"/>
</dbReference>
<dbReference type="Ensembl" id="ENSUAMT00000000510.1">
    <property type="protein sequence ID" value="ENSUAMP00000000429.1"/>
    <property type="gene ID" value="ENSUAMG00000000467.1"/>
</dbReference>
<evidence type="ECO:0000313" key="1">
    <source>
        <dbReference type="Ensembl" id="ENSUAMP00000000429.1"/>
    </source>
</evidence>
<name>A0A452Q840_URSAM</name>
<dbReference type="AlphaFoldDB" id="A0A452Q840"/>
<accession>A0A452Q840</accession>
<protein>
    <submittedName>
        <fullName evidence="1">Uncharacterized protein</fullName>
    </submittedName>
</protein>
<reference evidence="1" key="2">
    <citation type="submission" date="2025-08" db="UniProtKB">
        <authorList>
            <consortium name="Ensembl"/>
        </authorList>
    </citation>
    <scope>IDENTIFICATION</scope>
</reference>
<reference evidence="1" key="3">
    <citation type="submission" date="2025-09" db="UniProtKB">
        <authorList>
            <consortium name="Ensembl"/>
        </authorList>
    </citation>
    <scope>IDENTIFICATION</scope>
</reference>
<sequence>SLGVVSHAFSQKEAKDTVICLCHCAPLPLEEGRQSHFLRGMYGLYLVLQTCFLSWAEAPLGAANERVHLKSRF</sequence>
<evidence type="ECO:0000313" key="2">
    <source>
        <dbReference type="Proteomes" id="UP000291022"/>
    </source>
</evidence>
<organism evidence="1 2">
    <name type="scientific">Ursus americanus</name>
    <name type="common">American black bear</name>
    <name type="synonym">Euarctos americanus</name>
    <dbReference type="NCBI Taxonomy" id="9643"/>
    <lineage>
        <taxon>Eukaryota</taxon>
        <taxon>Metazoa</taxon>
        <taxon>Chordata</taxon>
        <taxon>Craniata</taxon>
        <taxon>Vertebrata</taxon>
        <taxon>Euteleostomi</taxon>
        <taxon>Mammalia</taxon>
        <taxon>Eutheria</taxon>
        <taxon>Laurasiatheria</taxon>
        <taxon>Carnivora</taxon>
        <taxon>Caniformia</taxon>
        <taxon>Ursidae</taxon>
        <taxon>Ursus</taxon>
    </lineage>
</organism>